<dbReference type="Pfam" id="PF16922">
    <property type="entry name" value="SLD5_C"/>
    <property type="match status" value="1"/>
</dbReference>
<reference evidence="3" key="2">
    <citation type="journal article" date="2018" name="BMC Genomics">
        <title>Genomic insights into host adaptation between the wheat stripe rust pathogen (Puccinia striiformis f. sp. tritici) and the barley stripe rust pathogen (Puccinia striiformis f. sp. hordei).</title>
        <authorList>
            <person name="Xia C."/>
            <person name="Wang M."/>
            <person name="Yin C."/>
            <person name="Cornejo O.E."/>
            <person name="Hulbert S.H."/>
            <person name="Chen X."/>
        </authorList>
    </citation>
    <scope>NUCLEOTIDE SEQUENCE [LARGE SCALE GENOMIC DNA]</scope>
    <source>
        <strain evidence="3">93TX-2</strain>
    </source>
</reference>
<dbReference type="CDD" id="cd21692">
    <property type="entry name" value="GINS_B_Sld5"/>
    <property type="match status" value="1"/>
</dbReference>
<dbReference type="InterPro" id="IPR036224">
    <property type="entry name" value="GINS_bundle-like_dom_sf"/>
</dbReference>
<dbReference type="AlphaFoldDB" id="A0A2S4V744"/>
<dbReference type="SUPFAM" id="SSF160059">
    <property type="entry name" value="PriA/YqbF domain"/>
    <property type="match status" value="1"/>
</dbReference>
<feature type="non-terminal residue" evidence="2">
    <location>
        <position position="220"/>
    </location>
</feature>
<name>A0A2S4V744_9BASI</name>
<dbReference type="PANTHER" id="PTHR21206:SF0">
    <property type="entry name" value="DNA REPLICATION COMPLEX GINS PROTEIN SLD5"/>
    <property type="match status" value="1"/>
</dbReference>
<evidence type="ECO:0000313" key="2">
    <source>
        <dbReference type="EMBL" id="POW05356.1"/>
    </source>
</evidence>
<protein>
    <recommendedName>
        <fullName evidence="1">DNA replication complex GINS protein SLD5 C-terminal domain-containing protein</fullName>
    </recommendedName>
</protein>
<dbReference type="VEuPathDB" id="FungiDB:PSTT_04479"/>
<gene>
    <name evidence="2" type="ORF">PSHT_10828</name>
</gene>
<feature type="domain" description="DNA replication complex GINS protein SLD5 C-terminal" evidence="1">
    <location>
        <begin position="168"/>
        <end position="220"/>
    </location>
</feature>
<sequence>MATMAHEPLEDEQDALRETFSEELIRHWMNERLAPEVLAHQEDLMERALSRIQQQSLALDVLANNPEGLSSSDHFRFMLIETEIEHARYICKAYARCRMYKVKSRLSKVDLEYCARFLSSSLAFLFQSQPLGDLAGTDLVHNLLYDSVLDQLPIKYRKLDEDHMIIRPDLDQGVFIIVRSSCGPAVLPHTEPLMLEKGSKHFICYRSIKPFLESGHVKLV</sequence>
<dbReference type="InterPro" id="IPR038749">
    <property type="entry name" value="Sld5_GINS_A"/>
</dbReference>
<dbReference type="Gene3D" id="1.20.58.1030">
    <property type="match status" value="1"/>
</dbReference>
<dbReference type="GO" id="GO:0006261">
    <property type="term" value="P:DNA-templated DNA replication"/>
    <property type="evidence" value="ECO:0007669"/>
    <property type="project" value="InterPro"/>
</dbReference>
<dbReference type="SUPFAM" id="SSF158573">
    <property type="entry name" value="GINS helical bundle-like"/>
    <property type="match status" value="1"/>
</dbReference>
<accession>A0A2S4V744</accession>
<evidence type="ECO:0000259" key="1">
    <source>
        <dbReference type="Pfam" id="PF16922"/>
    </source>
</evidence>
<reference evidence="3" key="3">
    <citation type="journal article" date="2018" name="Mol. Plant Microbe Interact.">
        <title>Genome sequence resources for the wheat stripe rust pathogen (Puccinia striiformis f. sp. tritici) and the barley stripe rust pathogen (Puccinia striiformis f. sp. hordei).</title>
        <authorList>
            <person name="Xia C."/>
            <person name="Wang M."/>
            <person name="Yin C."/>
            <person name="Cornejo O.E."/>
            <person name="Hulbert S.H."/>
            <person name="Chen X."/>
        </authorList>
    </citation>
    <scope>NUCLEOTIDE SEQUENCE [LARGE SCALE GENOMIC DNA]</scope>
    <source>
        <strain evidence="3">93TX-2</strain>
    </source>
</reference>
<dbReference type="InterPro" id="IPR031633">
    <property type="entry name" value="SLD5_C"/>
</dbReference>
<dbReference type="Proteomes" id="UP000238274">
    <property type="component" value="Unassembled WGS sequence"/>
</dbReference>
<comment type="caution">
    <text evidence="2">The sequence shown here is derived from an EMBL/GenBank/DDBJ whole genome shotgun (WGS) entry which is preliminary data.</text>
</comment>
<organism evidence="2 3">
    <name type="scientific">Puccinia striiformis</name>
    <dbReference type="NCBI Taxonomy" id="27350"/>
    <lineage>
        <taxon>Eukaryota</taxon>
        <taxon>Fungi</taxon>
        <taxon>Dikarya</taxon>
        <taxon>Basidiomycota</taxon>
        <taxon>Pucciniomycotina</taxon>
        <taxon>Pucciniomycetes</taxon>
        <taxon>Pucciniales</taxon>
        <taxon>Pucciniaceae</taxon>
        <taxon>Puccinia</taxon>
    </lineage>
</organism>
<reference evidence="2 3" key="1">
    <citation type="submission" date="2017-12" db="EMBL/GenBank/DDBJ databases">
        <title>Gene loss provides genomic basis for host adaptation in cereal stripe rust fungi.</title>
        <authorList>
            <person name="Xia C."/>
        </authorList>
    </citation>
    <scope>NUCLEOTIDE SEQUENCE [LARGE SCALE GENOMIC DNA]</scope>
    <source>
        <strain evidence="2 3">93TX-2</strain>
    </source>
</reference>
<dbReference type="EMBL" id="PKSM01000172">
    <property type="protein sequence ID" value="POW05356.1"/>
    <property type="molecule type" value="Genomic_DNA"/>
</dbReference>
<dbReference type="PANTHER" id="PTHR21206">
    <property type="entry name" value="SLD5 PROTEIN"/>
    <property type="match status" value="1"/>
</dbReference>
<dbReference type="CDD" id="cd11711">
    <property type="entry name" value="GINS_A_Sld5"/>
    <property type="match status" value="1"/>
</dbReference>
<evidence type="ECO:0000313" key="3">
    <source>
        <dbReference type="Proteomes" id="UP000238274"/>
    </source>
</evidence>
<dbReference type="PIRSF" id="PIRSF007764">
    <property type="entry name" value="Sld5"/>
    <property type="match status" value="1"/>
</dbReference>
<dbReference type="OrthoDB" id="338231at2759"/>
<keyword evidence="3" id="KW-1185">Reference proteome</keyword>
<proteinExistence type="predicted"/>
<dbReference type="GO" id="GO:0000727">
    <property type="term" value="P:double-strand break repair via break-induced replication"/>
    <property type="evidence" value="ECO:0007669"/>
    <property type="project" value="TreeGrafter"/>
</dbReference>
<dbReference type="VEuPathDB" id="FungiDB:PSHT_10828"/>
<dbReference type="InterPro" id="IPR008591">
    <property type="entry name" value="GINS_Sld5"/>
</dbReference>
<dbReference type="GO" id="GO:0000811">
    <property type="term" value="C:GINS complex"/>
    <property type="evidence" value="ECO:0007669"/>
    <property type="project" value="TreeGrafter"/>
</dbReference>